<evidence type="ECO:0000313" key="1">
    <source>
        <dbReference type="EMBL" id="KAA1087928.1"/>
    </source>
</evidence>
<accession>A0A5B0NJ33</accession>
<evidence type="ECO:0000313" key="2">
    <source>
        <dbReference type="Proteomes" id="UP000325313"/>
    </source>
</evidence>
<comment type="caution">
    <text evidence="1">The sequence shown here is derived from an EMBL/GenBank/DDBJ whole genome shotgun (WGS) entry which is preliminary data.</text>
</comment>
<protein>
    <submittedName>
        <fullName evidence="1">Uncharacterized protein</fullName>
    </submittedName>
</protein>
<reference evidence="1 2" key="1">
    <citation type="submission" date="2019-05" db="EMBL/GenBank/DDBJ databases">
        <title>Emergence of the Ug99 lineage of the wheat stem rust pathogen through somatic hybridization.</title>
        <authorList>
            <person name="Li F."/>
            <person name="Upadhyaya N.M."/>
            <person name="Sperschneider J."/>
            <person name="Matny O."/>
            <person name="Nguyen-Phuc H."/>
            <person name="Mago R."/>
            <person name="Raley C."/>
            <person name="Miller M.E."/>
            <person name="Silverstein K.A.T."/>
            <person name="Henningsen E."/>
            <person name="Hirsch C.D."/>
            <person name="Visser B."/>
            <person name="Pretorius Z.A."/>
            <person name="Steffenson B.J."/>
            <person name="Schwessinger B."/>
            <person name="Dodds P.N."/>
            <person name="Figueroa M."/>
        </authorList>
    </citation>
    <scope>NUCLEOTIDE SEQUENCE [LARGE SCALE GENOMIC DNA]</scope>
    <source>
        <strain evidence="1 2">Ug99</strain>
    </source>
</reference>
<gene>
    <name evidence="1" type="ORF">PGTUg99_025660</name>
</gene>
<dbReference type="Proteomes" id="UP000325313">
    <property type="component" value="Unassembled WGS sequence"/>
</dbReference>
<dbReference type="EMBL" id="VDEP01000409">
    <property type="protein sequence ID" value="KAA1087928.1"/>
    <property type="molecule type" value="Genomic_DNA"/>
</dbReference>
<organism evidence="1 2">
    <name type="scientific">Puccinia graminis f. sp. tritici</name>
    <dbReference type="NCBI Taxonomy" id="56615"/>
    <lineage>
        <taxon>Eukaryota</taxon>
        <taxon>Fungi</taxon>
        <taxon>Dikarya</taxon>
        <taxon>Basidiomycota</taxon>
        <taxon>Pucciniomycotina</taxon>
        <taxon>Pucciniomycetes</taxon>
        <taxon>Pucciniales</taxon>
        <taxon>Pucciniaceae</taxon>
        <taxon>Puccinia</taxon>
    </lineage>
</organism>
<dbReference type="AlphaFoldDB" id="A0A5B0NJ33"/>
<proteinExistence type="predicted"/>
<sequence>MYSNATCTSSKPPFSTSLPIIWFGFVIRHPPPLIGSSPSMPRLSNVRTSFQRYLHRIRRAYRVIDGLDSNGLHDHSSPLSLGLVSSQLISLVLLVFRSSDVLFQSSVLSNGNRGQ</sequence>
<name>A0A5B0NJ33_PUCGR</name>